<feature type="compositionally biased region" description="Acidic residues" evidence="1">
    <location>
        <begin position="448"/>
        <end position="478"/>
    </location>
</feature>
<sequence>MDTTLFSLPDMDSPDSQPSSSSPSSSPDDSPFTYLLSNPSLSDASSLSSSASQRSQSPDTTWASDAFPTDWKWSDMDLDIASLASGIGIFGSPDSHAPMSIDPHAMHIHDFDPFSALGGMGNMEFGLPQQQQSPSPQDILSHASFADLSSFTYTAPSVAASQAIDITQTLSLPAAPPPSITVAAAVASAVAAAQSDAMDATLSSSSASEAEEIAARVRELVGIVEAVTQNSSPTAPAAAAAAPVQAPTPPPVSAPKVAIPRLPRPAVAVRLPNLANTGASTGSSKSSSPNTTRLSTPVDSPACTSPSTLAPAPTGAAAPTTTTTARPKSSHTTIERRYRTNLNARITALKHAVPALRVLESAKFPDCVPDERGYVDGVKAARKASKASVLGKAVEYIRVKFIYCVLKKREIRLRRDTSGLRALIQGLVGGPALLARWEAEWTARFGGEEADEVQGSDGEGDDGEGEGDEEGSEDDDESGGGPRKKGRVGGKEKEIKPKKAAAGAGAGVGEVPQSAGVVGPNGEVIGKRKRGRPRKVQPAPVPVVIPAAGVSVNAAIVSSAQGHQQSGGTGTYLLGVFLFFSFFKSDGSSSSSSSSSDAYAGAATHVGTVLSASPVLNSSFGAPGAAVVEAGWTWTWVDAMHTLHTIISVLLLLSLVLPFLPQLRRRQQTSCKDEDEVHALEEKVQRTRDIKRALESGSRAAILRALGMSAGEAERVGVWDVLCEGGAWARSWVSWSRDSDTDSAHDGEGEGEEDVEKDAWVKLAQLDLSKGRSLSFSRRLHTALALSNRLSASPSRTSAADLGTLALLVYPISAVVAGSVWTRARRVADGDVAPATLAEGDALALDIAEAESILCQCGMGVGVDGDGASAPNLNLNPLEAIARAQVVDVVKRVAARMFVDLVSDQERGRQDDGDSGAGGESESDSDDIAIPVPASASVGEEGAGSERARASASESLEDEKLTLQIGKTMDGYVGKMIRVLERLGTCTDLSEVDEELDLDLDEDLDATANVQSHPSARVGGGNTERVDSSKGSLLDDATSLLRALVLFRRVFPSHHAQRLSQSHPASPMSSSGTLTPTPSTPTATLPSFLISGPGSVSGSGITHRHGHGAASGDRRVGGGARKDSPLLVLSRVLAAPVFDQESEIEDARDRVVDMLADARRRRS</sequence>
<dbReference type="InterPro" id="IPR011598">
    <property type="entry name" value="bHLH_dom"/>
</dbReference>
<feature type="region of interest" description="Disordered" evidence="1">
    <location>
        <begin position="1"/>
        <end position="63"/>
    </location>
</feature>
<dbReference type="Pfam" id="PF00010">
    <property type="entry name" value="HLH"/>
    <property type="match status" value="1"/>
</dbReference>
<dbReference type="PANTHER" id="PTHR47336">
    <property type="entry name" value="TRANSCRIPTION FACTOR HMS1-RELATED"/>
    <property type="match status" value="1"/>
</dbReference>
<dbReference type="InParanoid" id="A0A067NCB1"/>
<evidence type="ECO:0000259" key="2">
    <source>
        <dbReference type="PROSITE" id="PS50888"/>
    </source>
</evidence>
<feature type="compositionally biased region" description="Low complexity" evidence="1">
    <location>
        <begin position="7"/>
        <end position="59"/>
    </location>
</feature>
<feature type="compositionally biased region" description="Low complexity" evidence="1">
    <location>
        <begin position="275"/>
        <end position="292"/>
    </location>
</feature>
<dbReference type="InterPro" id="IPR052099">
    <property type="entry name" value="Regulatory_TF_Diverse"/>
</dbReference>
<accession>A0A067NCB1</accession>
<feature type="compositionally biased region" description="Low complexity" evidence="1">
    <location>
        <begin position="300"/>
        <end position="332"/>
    </location>
</feature>
<feature type="region of interest" description="Disordered" evidence="1">
    <location>
        <begin position="238"/>
        <end position="258"/>
    </location>
</feature>
<feature type="region of interest" description="Disordered" evidence="1">
    <location>
        <begin position="1056"/>
        <end position="1121"/>
    </location>
</feature>
<dbReference type="HOGENOM" id="CLU_012408_0_0_1"/>
<feature type="region of interest" description="Disordered" evidence="1">
    <location>
        <begin position="275"/>
        <end position="334"/>
    </location>
</feature>
<feature type="domain" description="BHLH" evidence="2">
    <location>
        <begin position="326"/>
        <end position="400"/>
    </location>
</feature>
<evidence type="ECO:0000256" key="1">
    <source>
        <dbReference type="SAM" id="MobiDB-lite"/>
    </source>
</evidence>
<feature type="region of interest" description="Disordered" evidence="1">
    <location>
        <begin position="905"/>
        <end position="957"/>
    </location>
</feature>
<feature type="region of interest" description="Disordered" evidence="1">
    <location>
        <begin position="519"/>
        <end position="538"/>
    </location>
</feature>
<dbReference type="Proteomes" id="UP000027195">
    <property type="component" value="Unassembled WGS sequence"/>
</dbReference>
<name>A0A067NCB1_BOTB1</name>
<dbReference type="SUPFAM" id="SSF47459">
    <property type="entry name" value="HLH, helix-loop-helix DNA-binding domain"/>
    <property type="match status" value="1"/>
</dbReference>
<dbReference type="EMBL" id="KL198016">
    <property type="protein sequence ID" value="KDQ21396.1"/>
    <property type="molecule type" value="Genomic_DNA"/>
</dbReference>
<dbReference type="OrthoDB" id="2133190at2759"/>
<dbReference type="PANTHER" id="PTHR47336:SF2">
    <property type="entry name" value="TRANSCRIPTION FACTOR HMS1-RELATED"/>
    <property type="match status" value="1"/>
</dbReference>
<dbReference type="AlphaFoldDB" id="A0A067NCB1"/>
<feature type="compositionally biased region" description="Basic and acidic residues" evidence="1">
    <location>
        <begin position="1112"/>
        <end position="1121"/>
    </location>
</feature>
<dbReference type="PROSITE" id="PS50888">
    <property type="entry name" value="BHLH"/>
    <property type="match status" value="1"/>
</dbReference>
<proteinExistence type="predicted"/>
<evidence type="ECO:0000313" key="3">
    <source>
        <dbReference type="EMBL" id="KDQ21396.1"/>
    </source>
</evidence>
<organism evidence="3 4">
    <name type="scientific">Botryobasidium botryosum (strain FD-172 SS1)</name>
    <dbReference type="NCBI Taxonomy" id="930990"/>
    <lineage>
        <taxon>Eukaryota</taxon>
        <taxon>Fungi</taxon>
        <taxon>Dikarya</taxon>
        <taxon>Basidiomycota</taxon>
        <taxon>Agaricomycotina</taxon>
        <taxon>Agaricomycetes</taxon>
        <taxon>Cantharellales</taxon>
        <taxon>Botryobasidiaceae</taxon>
        <taxon>Botryobasidium</taxon>
    </lineage>
</organism>
<feature type="region of interest" description="Disordered" evidence="1">
    <location>
        <begin position="1009"/>
        <end position="1030"/>
    </location>
</feature>
<dbReference type="STRING" id="930990.A0A067NCB1"/>
<dbReference type="Gene3D" id="4.10.280.10">
    <property type="entry name" value="Helix-loop-helix DNA-binding domain"/>
    <property type="match status" value="1"/>
</dbReference>
<feature type="region of interest" description="Disordered" evidence="1">
    <location>
        <begin position="447"/>
        <end position="509"/>
    </location>
</feature>
<reference evidence="4" key="1">
    <citation type="journal article" date="2014" name="Proc. Natl. Acad. Sci. U.S.A.">
        <title>Extensive sampling of basidiomycete genomes demonstrates inadequacy of the white-rot/brown-rot paradigm for wood decay fungi.</title>
        <authorList>
            <person name="Riley R."/>
            <person name="Salamov A.A."/>
            <person name="Brown D.W."/>
            <person name="Nagy L.G."/>
            <person name="Floudas D."/>
            <person name="Held B.W."/>
            <person name="Levasseur A."/>
            <person name="Lombard V."/>
            <person name="Morin E."/>
            <person name="Otillar R."/>
            <person name="Lindquist E.A."/>
            <person name="Sun H."/>
            <person name="LaButti K.M."/>
            <person name="Schmutz J."/>
            <person name="Jabbour D."/>
            <person name="Luo H."/>
            <person name="Baker S.E."/>
            <person name="Pisabarro A.G."/>
            <person name="Walton J.D."/>
            <person name="Blanchette R.A."/>
            <person name="Henrissat B."/>
            <person name="Martin F."/>
            <person name="Cullen D."/>
            <person name="Hibbett D.S."/>
            <person name="Grigoriev I.V."/>
        </authorList>
    </citation>
    <scope>NUCLEOTIDE SEQUENCE [LARGE SCALE GENOMIC DNA]</scope>
    <source>
        <strain evidence="4">FD-172 SS1</strain>
    </source>
</reference>
<evidence type="ECO:0000313" key="4">
    <source>
        <dbReference type="Proteomes" id="UP000027195"/>
    </source>
</evidence>
<feature type="compositionally biased region" description="Low complexity" evidence="1">
    <location>
        <begin position="928"/>
        <end position="940"/>
    </location>
</feature>
<keyword evidence="4" id="KW-1185">Reference proteome</keyword>
<feature type="compositionally biased region" description="Low complexity" evidence="1">
    <location>
        <begin position="1060"/>
        <end position="1100"/>
    </location>
</feature>
<dbReference type="GO" id="GO:0046983">
    <property type="term" value="F:protein dimerization activity"/>
    <property type="evidence" value="ECO:0007669"/>
    <property type="project" value="InterPro"/>
</dbReference>
<protein>
    <recommendedName>
        <fullName evidence="2">BHLH domain-containing protein</fullName>
    </recommendedName>
</protein>
<gene>
    <name evidence="3" type="ORF">BOTBODRAFT_182738</name>
</gene>
<dbReference type="SMART" id="SM00353">
    <property type="entry name" value="HLH"/>
    <property type="match status" value="1"/>
</dbReference>
<dbReference type="InterPro" id="IPR036638">
    <property type="entry name" value="HLH_DNA-bd_sf"/>
</dbReference>